<dbReference type="EMBL" id="SMAG01000003">
    <property type="protein sequence ID" value="TCS94789.1"/>
    <property type="molecule type" value="Genomic_DNA"/>
</dbReference>
<accession>A0A4R3L588</accession>
<dbReference type="OrthoDB" id="43980at2"/>
<dbReference type="Gene3D" id="3.30.460.10">
    <property type="entry name" value="Beta Polymerase, domain 2"/>
    <property type="match status" value="1"/>
</dbReference>
<sequence length="241" mass="27785">MKQSPIEAADQFIDDQFPHSSVVLLGGSSGRGEETPFSELDLVIIDPTISYAYRESFEVLGWMIETFVYNQSSYLDYFQIGYETANPSLLRMCIEGKVIRDDGFANQLKKEAEEWYQRGPKALTEEDVLQFRYRITDLLDDVAGAQVPEEALCAVQALFPLVAEFLLRMNGYWNGKSKWLFRRLQQLDHRLGKKYVKIFEDYYISKQEQPFIHGMEELIEPFGGRLFAGFALGKEQVSQTE</sequence>
<keyword evidence="2" id="KW-1185">Reference proteome</keyword>
<dbReference type="Proteomes" id="UP000294937">
    <property type="component" value="Unassembled WGS sequence"/>
</dbReference>
<name>A0A4R3L588_9BACL</name>
<reference evidence="1 2" key="1">
    <citation type="submission" date="2019-03" db="EMBL/GenBank/DDBJ databases">
        <title>Genomic Encyclopedia of Type Strains, Phase IV (KMG-IV): sequencing the most valuable type-strain genomes for metagenomic binning, comparative biology and taxonomic classification.</title>
        <authorList>
            <person name="Goeker M."/>
        </authorList>
    </citation>
    <scope>NUCLEOTIDE SEQUENCE [LARGE SCALE GENOMIC DNA]</scope>
    <source>
        <strain evidence="1 2">DSM 45707</strain>
    </source>
</reference>
<organism evidence="1 2">
    <name type="scientific">Hazenella coriacea</name>
    <dbReference type="NCBI Taxonomy" id="1179467"/>
    <lineage>
        <taxon>Bacteria</taxon>
        <taxon>Bacillati</taxon>
        <taxon>Bacillota</taxon>
        <taxon>Bacilli</taxon>
        <taxon>Bacillales</taxon>
        <taxon>Thermoactinomycetaceae</taxon>
        <taxon>Hazenella</taxon>
    </lineage>
</organism>
<proteinExistence type="predicted"/>
<evidence type="ECO:0000313" key="2">
    <source>
        <dbReference type="Proteomes" id="UP000294937"/>
    </source>
</evidence>
<dbReference type="InterPro" id="IPR043519">
    <property type="entry name" value="NT_sf"/>
</dbReference>
<comment type="caution">
    <text evidence="1">The sequence shown here is derived from an EMBL/GenBank/DDBJ whole genome shotgun (WGS) entry which is preliminary data.</text>
</comment>
<evidence type="ECO:0008006" key="3">
    <source>
        <dbReference type="Google" id="ProtNLM"/>
    </source>
</evidence>
<dbReference type="RefSeq" id="WP_131924174.1">
    <property type="nucleotide sequence ID" value="NZ_SMAG01000003.1"/>
</dbReference>
<gene>
    <name evidence="1" type="ORF">EDD58_103209</name>
</gene>
<protein>
    <recommendedName>
        <fullName evidence="3">Nucleotidyltransferase-like protein</fullName>
    </recommendedName>
</protein>
<dbReference type="AlphaFoldDB" id="A0A4R3L588"/>
<dbReference type="SUPFAM" id="SSF81301">
    <property type="entry name" value="Nucleotidyltransferase"/>
    <property type="match status" value="1"/>
</dbReference>
<evidence type="ECO:0000313" key="1">
    <source>
        <dbReference type="EMBL" id="TCS94789.1"/>
    </source>
</evidence>